<dbReference type="SUPFAM" id="SSF54495">
    <property type="entry name" value="UBC-like"/>
    <property type="match status" value="1"/>
</dbReference>
<accession>A0A445AAY1</accession>
<comment type="caution">
    <text evidence="3">The sequence shown here is derived from an EMBL/GenBank/DDBJ whole genome shotgun (WGS) entry which is preliminary data.</text>
</comment>
<dbReference type="SMR" id="A0A445AAY1"/>
<organism evidence="3 4">
    <name type="scientific">Arachis hypogaea</name>
    <name type="common">Peanut</name>
    <dbReference type="NCBI Taxonomy" id="3818"/>
    <lineage>
        <taxon>Eukaryota</taxon>
        <taxon>Viridiplantae</taxon>
        <taxon>Streptophyta</taxon>
        <taxon>Embryophyta</taxon>
        <taxon>Tracheophyta</taxon>
        <taxon>Spermatophyta</taxon>
        <taxon>Magnoliopsida</taxon>
        <taxon>eudicotyledons</taxon>
        <taxon>Gunneridae</taxon>
        <taxon>Pentapetalae</taxon>
        <taxon>rosids</taxon>
        <taxon>fabids</taxon>
        <taxon>Fabales</taxon>
        <taxon>Fabaceae</taxon>
        <taxon>Papilionoideae</taxon>
        <taxon>50 kb inversion clade</taxon>
        <taxon>dalbergioids sensu lato</taxon>
        <taxon>Dalbergieae</taxon>
        <taxon>Pterocarpus clade</taxon>
        <taxon>Arachis</taxon>
    </lineage>
</organism>
<protein>
    <recommendedName>
        <fullName evidence="2">UBC core domain-containing protein</fullName>
    </recommendedName>
</protein>
<evidence type="ECO:0000259" key="2">
    <source>
        <dbReference type="PROSITE" id="PS50127"/>
    </source>
</evidence>
<proteinExistence type="predicted"/>
<dbReference type="Gene3D" id="3.10.110.10">
    <property type="entry name" value="Ubiquitin Conjugating Enzyme"/>
    <property type="match status" value="1"/>
</dbReference>
<evidence type="ECO:0000313" key="3">
    <source>
        <dbReference type="EMBL" id="RYR23617.1"/>
    </source>
</evidence>
<reference evidence="3 4" key="1">
    <citation type="submission" date="2019-01" db="EMBL/GenBank/DDBJ databases">
        <title>Sequencing of cultivated peanut Arachis hypogaea provides insights into genome evolution and oil improvement.</title>
        <authorList>
            <person name="Chen X."/>
        </authorList>
    </citation>
    <scope>NUCLEOTIDE SEQUENCE [LARGE SCALE GENOMIC DNA]</scope>
    <source>
        <strain evidence="4">cv. Fuhuasheng</strain>
        <tissue evidence="3">Leaves</tissue>
    </source>
</reference>
<feature type="compositionally biased region" description="Polar residues" evidence="1">
    <location>
        <begin position="15"/>
        <end position="28"/>
    </location>
</feature>
<evidence type="ECO:0000313" key="4">
    <source>
        <dbReference type="Proteomes" id="UP000289738"/>
    </source>
</evidence>
<name>A0A445AAY1_ARAHY</name>
<dbReference type="InterPro" id="IPR000608">
    <property type="entry name" value="UBC"/>
</dbReference>
<dbReference type="Gramene" id="arahy.Tifrunner.gnm2.ann2.Ah13g006100.1">
    <property type="protein sequence ID" value="arahy.Tifrunner.gnm2.ann2.Ah13g006100.1-CDS"/>
    <property type="gene ID" value="arahy.Tifrunner.gnm2.ann2.Ah13g006100"/>
</dbReference>
<dbReference type="AlphaFoldDB" id="A0A445AAY1"/>
<gene>
    <name evidence="3" type="ORF">Ahy_B03g068812</name>
</gene>
<sequence length="174" mass="18800">MKTSSGGGRPSSSSAPTYSWAPTTSASASGKRIHREMVELNNDPPPHCSAGPKGDNLYHWIATIIGPPGTAYQGGIFFLDIIFPPDYPFNPPQVVFKTRIYHCNVGTDGHVSLGMLKDGWSPALTITKVLTAIRSLLTNPDPYNAVVPGIAHLYLENKAKHDLVAGEWTARFAK</sequence>
<keyword evidence="4" id="KW-1185">Reference proteome</keyword>
<dbReference type="Pfam" id="PF00179">
    <property type="entry name" value="UQ_con"/>
    <property type="match status" value="1"/>
</dbReference>
<dbReference type="PROSITE" id="PS50127">
    <property type="entry name" value="UBC_2"/>
    <property type="match status" value="1"/>
</dbReference>
<dbReference type="SMART" id="SM00212">
    <property type="entry name" value="UBCc"/>
    <property type="match status" value="1"/>
</dbReference>
<dbReference type="OrthoDB" id="7851174at2759"/>
<feature type="region of interest" description="Disordered" evidence="1">
    <location>
        <begin position="1"/>
        <end position="29"/>
    </location>
</feature>
<dbReference type="FunFam" id="3.10.110.10:FF:000092">
    <property type="entry name" value="Constitutive photomorphogenesis protein 10"/>
    <property type="match status" value="1"/>
</dbReference>
<dbReference type="PANTHER" id="PTHR24068">
    <property type="entry name" value="UBIQUITIN-CONJUGATING ENZYME E2"/>
    <property type="match status" value="1"/>
</dbReference>
<dbReference type="InterPro" id="IPR016135">
    <property type="entry name" value="UBQ-conjugating_enzyme/RWD"/>
</dbReference>
<dbReference type="EMBL" id="SDMP01000013">
    <property type="protein sequence ID" value="RYR23617.1"/>
    <property type="molecule type" value="Genomic_DNA"/>
</dbReference>
<dbReference type="Proteomes" id="UP000289738">
    <property type="component" value="Chromosome B03"/>
</dbReference>
<evidence type="ECO:0000256" key="1">
    <source>
        <dbReference type="SAM" id="MobiDB-lite"/>
    </source>
</evidence>
<feature type="domain" description="UBC core" evidence="2">
    <location>
        <begin position="28"/>
        <end position="174"/>
    </location>
</feature>